<keyword evidence="4" id="KW-1185">Reference proteome</keyword>
<dbReference type="EMBL" id="PPHD01093615">
    <property type="protein sequence ID" value="POI19836.1"/>
    <property type="molecule type" value="Genomic_DNA"/>
</dbReference>
<organism evidence="2 4">
    <name type="scientific">Bambusicola thoracicus</name>
    <name type="common">Chinese bamboo-partridge</name>
    <name type="synonym">Perdix thoracica</name>
    <dbReference type="NCBI Taxonomy" id="9083"/>
    <lineage>
        <taxon>Eukaryota</taxon>
        <taxon>Metazoa</taxon>
        <taxon>Chordata</taxon>
        <taxon>Craniata</taxon>
        <taxon>Vertebrata</taxon>
        <taxon>Euteleostomi</taxon>
        <taxon>Archelosauria</taxon>
        <taxon>Archosauria</taxon>
        <taxon>Dinosauria</taxon>
        <taxon>Saurischia</taxon>
        <taxon>Theropoda</taxon>
        <taxon>Coelurosauria</taxon>
        <taxon>Aves</taxon>
        <taxon>Neognathae</taxon>
        <taxon>Galloanserae</taxon>
        <taxon>Galliformes</taxon>
        <taxon>Phasianidae</taxon>
        <taxon>Perdicinae</taxon>
        <taxon>Bambusicola</taxon>
    </lineage>
</organism>
<protein>
    <submittedName>
        <fullName evidence="2">Uncharacterized protein</fullName>
    </submittedName>
</protein>
<evidence type="ECO:0000313" key="4">
    <source>
        <dbReference type="Proteomes" id="UP000237246"/>
    </source>
</evidence>
<evidence type="ECO:0000313" key="3">
    <source>
        <dbReference type="EMBL" id="POI19836.1"/>
    </source>
</evidence>
<evidence type="ECO:0000256" key="1">
    <source>
        <dbReference type="SAM" id="MobiDB-lite"/>
    </source>
</evidence>
<dbReference type="Proteomes" id="UP000237246">
    <property type="component" value="Unassembled WGS sequence"/>
</dbReference>
<accession>A0A2P4S6T5</accession>
<evidence type="ECO:0000313" key="2">
    <source>
        <dbReference type="EMBL" id="POI19835.1"/>
    </source>
</evidence>
<name>A0A2P4S6T5_BAMTH</name>
<feature type="compositionally biased region" description="Polar residues" evidence="1">
    <location>
        <begin position="1"/>
        <end position="11"/>
    </location>
</feature>
<comment type="caution">
    <text evidence="2">The sequence shown here is derived from an EMBL/GenBank/DDBJ whole genome shotgun (WGS) entry which is preliminary data.</text>
</comment>
<dbReference type="EMBL" id="PPHD01093615">
    <property type="protein sequence ID" value="POI19835.1"/>
    <property type="molecule type" value="Genomic_DNA"/>
</dbReference>
<feature type="region of interest" description="Disordered" evidence="1">
    <location>
        <begin position="1"/>
        <end position="24"/>
    </location>
</feature>
<dbReference type="AlphaFoldDB" id="A0A2P4S6T5"/>
<gene>
    <name evidence="3" type="ORF">CIB84_016418</name>
    <name evidence="2" type="ORF">CIB84_016419</name>
</gene>
<reference evidence="2 4" key="1">
    <citation type="submission" date="2018-01" db="EMBL/GenBank/DDBJ databases">
        <title>Comparison of the Chinese Bamboo Partridge and Red Junglefowl genome sequences highlights the importance of demography in genome evolution.</title>
        <authorList>
            <person name="Tiley G.P."/>
            <person name="Kimball R.T."/>
            <person name="Braun E.L."/>
            <person name="Burleigh J.G."/>
        </authorList>
    </citation>
    <scope>NUCLEOTIDE SEQUENCE [LARGE SCALE GENOMIC DNA]</scope>
    <source>
        <strain evidence="2">RTK389</strain>
        <tissue evidence="2">Blood</tissue>
    </source>
</reference>
<sequence length="24" mass="2598">MDAQPLSSAWSQMVLAQPPSPSLR</sequence>
<proteinExistence type="predicted"/>